<accession>A0A376BY17</accession>
<dbReference type="EMBL" id="UFTJ01000001">
    <property type="protein sequence ID" value="SSZ46542.1"/>
    <property type="molecule type" value="Genomic_DNA"/>
</dbReference>
<organism evidence="2 3">
    <name type="scientific">Bergeyella zoohelcum</name>
    <dbReference type="NCBI Taxonomy" id="1015"/>
    <lineage>
        <taxon>Bacteria</taxon>
        <taxon>Pseudomonadati</taxon>
        <taxon>Bacteroidota</taxon>
        <taxon>Flavobacteriia</taxon>
        <taxon>Flavobacteriales</taxon>
        <taxon>Weeksellaceae</taxon>
        <taxon>Bergeyella</taxon>
    </lineage>
</organism>
<sequence length="186" mass="21876">MTYKKYFTSQCKGKTFFTPTKLWLYFIITMSVYLLMVFITIPTLNRLANGLEIIDVLPFYDGEYVVRLLEYLGSEGRHYYLYKQLPIDMIYPLLYAFTYRQILKHFIDKLNFKRGRWVVFLPVVAAVFDYLENIGIGISLYRFPSLSDTVLSVLPFFSLLKNLFVVLYLLAFFGLGIMVLVKKIKS</sequence>
<dbReference type="RefSeq" id="WP_002687306.1">
    <property type="nucleotide sequence ID" value="NZ_UFTJ01000001.1"/>
</dbReference>
<keyword evidence="1" id="KW-1133">Transmembrane helix</keyword>
<feature type="transmembrane region" description="Helical" evidence="1">
    <location>
        <begin position="79"/>
        <end position="97"/>
    </location>
</feature>
<evidence type="ECO:0000313" key="2">
    <source>
        <dbReference type="EMBL" id="SSZ46542.1"/>
    </source>
</evidence>
<evidence type="ECO:0000256" key="1">
    <source>
        <dbReference type="SAM" id="Phobius"/>
    </source>
</evidence>
<protein>
    <submittedName>
        <fullName evidence="2">Uncharacterized protein</fullName>
    </submittedName>
</protein>
<feature type="transmembrane region" description="Helical" evidence="1">
    <location>
        <begin position="163"/>
        <end position="181"/>
    </location>
</feature>
<keyword evidence="1" id="KW-0472">Membrane</keyword>
<name>A0A376BY17_9FLAO</name>
<proteinExistence type="predicted"/>
<feature type="transmembrane region" description="Helical" evidence="1">
    <location>
        <begin position="118"/>
        <end position="143"/>
    </location>
</feature>
<feature type="transmembrane region" description="Helical" evidence="1">
    <location>
        <begin position="22"/>
        <end position="41"/>
    </location>
</feature>
<dbReference type="AlphaFoldDB" id="A0A376BY17"/>
<keyword evidence="1" id="KW-0812">Transmembrane</keyword>
<evidence type="ECO:0000313" key="3">
    <source>
        <dbReference type="Proteomes" id="UP000255515"/>
    </source>
</evidence>
<dbReference type="Proteomes" id="UP000255515">
    <property type="component" value="Unassembled WGS sequence"/>
</dbReference>
<reference evidence="2 3" key="1">
    <citation type="submission" date="2018-06" db="EMBL/GenBank/DDBJ databases">
        <authorList>
            <consortium name="Pathogen Informatics"/>
            <person name="Doyle S."/>
        </authorList>
    </citation>
    <scope>NUCLEOTIDE SEQUENCE [LARGE SCALE GENOMIC DNA]</scope>
    <source>
        <strain evidence="2 3">NCTC11661</strain>
    </source>
</reference>
<gene>
    <name evidence="2" type="ORF">NCTC11661_00186</name>
</gene>